<keyword evidence="9" id="KW-0131">Cell cycle</keyword>
<dbReference type="GO" id="GO:1990904">
    <property type="term" value="C:ribonucleoprotein complex"/>
    <property type="evidence" value="ECO:0007669"/>
    <property type="project" value="UniProtKB-KW"/>
</dbReference>
<dbReference type="Proteomes" id="UP000038040">
    <property type="component" value="Unplaced"/>
</dbReference>
<evidence type="ECO:0000256" key="10">
    <source>
        <dbReference type="ARBA" id="ARBA00030700"/>
    </source>
</evidence>
<dbReference type="Proteomes" id="UP000274756">
    <property type="component" value="Unassembled WGS sequence"/>
</dbReference>
<keyword evidence="8" id="KW-0687">Ribonucleoprotein</keyword>
<dbReference type="InterPro" id="IPR018472">
    <property type="entry name" value="Ribosomal_mL64"/>
</dbReference>
<evidence type="ECO:0000256" key="6">
    <source>
        <dbReference type="ARBA" id="ARBA00023128"/>
    </source>
</evidence>
<dbReference type="Pfam" id="PF10147">
    <property type="entry name" value="CR6_interact"/>
    <property type="match status" value="2"/>
</dbReference>
<evidence type="ECO:0000256" key="8">
    <source>
        <dbReference type="ARBA" id="ARBA00023274"/>
    </source>
</evidence>
<evidence type="ECO:0000313" key="15">
    <source>
        <dbReference type="Proteomes" id="UP000038040"/>
    </source>
</evidence>
<evidence type="ECO:0000256" key="13">
    <source>
        <dbReference type="ARBA" id="ARBA00060144"/>
    </source>
</evidence>
<reference evidence="17" key="1">
    <citation type="submission" date="2017-02" db="UniProtKB">
        <authorList>
            <consortium name="WormBaseParasite"/>
        </authorList>
    </citation>
    <scope>IDENTIFICATION</scope>
</reference>
<dbReference type="GO" id="GO:0005840">
    <property type="term" value="C:ribosome"/>
    <property type="evidence" value="ECO:0007669"/>
    <property type="project" value="UniProtKB-KW"/>
</dbReference>
<dbReference type="PANTHER" id="PTHR31761:SF1">
    <property type="entry name" value="LARGE RIBOSOMAL SUBUNIT PROTEIN ML64"/>
    <property type="match status" value="1"/>
</dbReference>
<comment type="similarity">
    <text evidence="3">Belongs to the mitochondrion-specific ribosomal protein mL64 family.</text>
</comment>
<comment type="subcellular location">
    <subcellularLocation>
        <location evidence="2">Mitochondrion</location>
    </subcellularLocation>
    <subcellularLocation>
        <location evidence="1">Nucleus</location>
    </subcellularLocation>
</comment>
<dbReference type="OrthoDB" id="1378at2759"/>
<dbReference type="Gene3D" id="6.10.280.120">
    <property type="entry name" value="Growth arrest and DNA-damage-inducible proteins-interacting protein 1"/>
    <property type="match status" value="1"/>
</dbReference>
<evidence type="ECO:0000256" key="1">
    <source>
        <dbReference type="ARBA" id="ARBA00004123"/>
    </source>
</evidence>
<evidence type="ECO:0000313" key="16">
    <source>
        <dbReference type="Proteomes" id="UP000274756"/>
    </source>
</evidence>
<gene>
    <name evidence="14" type="ORF">DME_LOCUS226</name>
</gene>
<evidence type="ECO:0000256" key="3">
    <source>
        <dbReference type="ARBA" id="ARBA00005421"/>
    </source>
</evidence>
<dbReference type="PANTHER" id="PTHR31761">
    <property type="entry name" value="GROWTH ARREST AND DNA DAMAGE-INDUCIBLE PROTEINS-INTERACTING PROTEIN 1 GADD45GIP1"/>
    <property type="match status" value="1"/>
</dbReference>
<evidence type="ECO:0000256" key="4">
    <source>
        <dbReference type="ARBA" id="ARBA00022980"/>
    </source>
</evidence>
<accession>A0A0N4U8I5</accession>
<dbReference type="WBParaSite" id="DME_0000336001-mRNA-1">
    <property type="protein sequence ID" value="DME_0000336001-mRNA-1"/>
    <property type="gene ID" value="DME_0000336001"/>
</dbReference>
<evidence type="ECO:0000256" key="9">
    <source>
        <dbReference type="ARBA" id="ARBA00023306"/>
    </source>
</evidence>
<dbReference type="EMBL" id="UYYG01000002">
    <property type="protein sequence ID" value="VDN50253.1"/>
    <property type="molecule type" value="Genomic_DNA"/>
</dbReference>
<keyword evidence="16" id="KW-1185">Reference proteome</keyword>
<evidence type="ECO:0000256" key="11">
    <source>
        <dbReference type="ARBA" id="ARBA00035184"/>
    </source>
</evidence>
<evidence type="ECO:0000256" key="2">
    <source>
        <dbReference type="ARBA" id="ARBA00004173"/>
    </source>
</evidence>
<dbReference type="AlphaFoldDB" id="A0A0N4U8I5"/>
<dbReference type="STRING" id="318479.A0A0N4U8I5"/>
<evidence type="ECO:0000313" key="14">
    <source>
        <dbReference type="EMBL" id="VDN50253.1"/>
    </source>
</evidence>
<keyword evidence="7" id="KW-0539">Nucleus</keyword>
<dbReference type="GO" id="GO:0005739">
    <property type="term" value="C:mitochondrion"/>
    <property type="evidence" value="ECO:0007669"/>
    <property type="project" value="UniProtKB-SubCell"/>
</dbReference>
<dbReference type="GO" id="GO:0005634">
    <property type="term" value="C:nucleus"/>
    <property type="evidence" value="ECO:0007669"/>
    <property type="project" value="UniProtKB-SubCell"/>
</dbReference>
<evidence type="ECO:0000256" key="12">
    <source>
        <dbReference type="ARBA" id="ARBA00035485"/>
    </source>
</evidence>
<sequence length="173" mass="20785">MSYALSKWRLNERHRLIAEGKISSVKYEWEKAKWAMGERFGKYGIASNVDIRQLWPSVEVSLLYNEVEAILRNIYLKTELRLEFQNYSNHLDKYKASLMKMEDVKSEEEKKMENRIREIQEYFGYWIDPKDPQFQVMLEKKKTEEKKAEKLAKRQALQKKKYAEIVMQTDSTS</sequence>
<evidence type="ECO:0000256" key="5">
    <source>
        <dbReference type="ARBA" id="ARBA00023054"/>
    </source>
</evidence>
<keyword evidence="5" id="KW-0175">Coiled coil</keyword>
<name>A0A0N4U8I5_DRAME</name>
<comment type="function">
    <text evidence="13">Acts as a negative regulator of G1 to S cell cycle phase progression by inhibiting cyclin-dependent kinases. Inhibitory effects are additive with GADD45 proteins but also occur in the absence of GADD45 proteins. Acts as a repressor of the orphan nuclear receptor NR4A1 by inhibiting AB domain-mediated transcriptional activity. May be involved in the hormone-mediated regulation of NR4A1 transcriptional activity. May play a role in mitochondrial protein synthesis.</text>
</comment>
<evidence type="ECO:0000313" key="17">
    <source>
        <dbReference type="WBParaSite" id="DME_0000336001-mRNA-1"/>
    </source>
</evidence>
<dbReference type="InterPro" id="IPR043035">
    <property type="entry name" value="Ribosomal_mL64_sf"/>
</dbReference>
<evidence type="ECO:0000256" key="7">
    <source>
        <dbReference type="ARBA" id="ARBA00023242"/>
    </source>
</evidence>
<keyword evidence="4" id="KW-0689">Ribosomal protein</keyword>
<proteinExistence type="inferred from homology"/>
<keyword evidence="6" id="KW-0496">Mitochondrion</keyword>
<reference evidence="14 16" key="2">
    <citation type="submission" date="2018-11" db="EMBL/GenBank/DDBJ databases">
        <authorList>
            <consortium name="Pathogen Informatics"/>
        </authorList>
    </citation>
    <scope>NUCLEOTIDE SEQUENCE [LARGE SCALE GENOMIC DNA]</scope>
</reference>
<protein>
    <recommendedName>
        <fullName evidence="11">Large ribosomal subunit protein mL64</fullName>
    </recommendedName>
    <alternativeName>
        <fullName evidence="10">39S ribosomal protein L59, mitochondrial</fullName>
    </alternativeName>
    <alternativeName>
        <fullName evidence="12">Growth arrest and DNA damage-inducible proteins-interacting protein 1</fullName>
    </alternativeName>
</protein>
<organism evidence="15 17">
    <name type="scientific">Dracunculus medinensis</name>
    <name type="common">Guinea worm</name>
    <dbReference type="NCBI Taxonomy" id="318479"/>
    <lineage>
        <taxon>Eukaryota</taxon>
        <taxon>Metazoa</taxon>
        <taxon>Ecdysozoa</taxon>
        <taxon>Nematoda</taxon>
        <taxon>Chromadorea</taxon>
        <taxon>Rhabditida</taxon>
        <taxon>Spirurina</taxon>
        <taxon>Dracunculoidea</taxon>
        <taxon>Dracunculidae</taxon>
        <taxon>Dracunculus</taxon>
    </lineage>
</organism>